<evidence type="ECO:0000313" key="2">
    <source>
        <dbReference type="EMBL" id="MFB9952911.1"/>
    </source>
</evidence>
<feature type="compositionally biased region" description="Low complexity" evidence="1">
    <location>
        <begin position="183"/>
        <end position="194"/>
    </location>
</feature>
<reference evidence="2 3" key="1">
    <citation type="submission" date="2024-09" db="EMBL/GenBank/DDBJ databases">
        <authorList>
            <person name="Sun Q."/>
            <person name="Mori K."/>
        </authorList>
    </citation>
    <scope>NUCLEOTIDE SEQUENCE [LARGE SCALE GENOMIC DNA]</scope>
    <source>
        <strain evidence="2 3">TBRC 4938</strain>
    </source>
</reference>
<dbReference type="EMBL" id="JBHMAA010000041">
    <property type="protein sequence ID" value="MFB9952911.1"/>
    <property type="molecule type" value="Genomic_DNA"/>
</dbReference>
<comment type="caution">
    <text evidence="2">The sequence shown here is derived from an EMBL/GenBank/DDBJ whole genome shotgun (WGS) entry which is preliminary data.</text>
</comment>
<dbReference type="Proteomes" id="UP001589692">
    <property type="component" value="Unassembled WGS sequence"/>
</dbReference>
<gene>
    <name evidence="2" type="ORF">ACFFP0_29055</name>
</gene>
<feature type="compositionally biased region" description="Low complexity" evidence="1">
    <location>
        <begin position="132"/>
        <end position="146"/>
    </location>
</feature>
<organism evidence="2 3">
    <name type="scientific">Rhizobium puerariae</name>
    <dbReference type="NCBI Taxonomy" id="1585791"/>
    <lineage>
        <taxon>Bacteria</taxon>
        <taxon>Pseudomonadati</taxon>
        <taxon>Pseudomonadota</taxon>
        <taxon>Alphaproteobacteria</taxon>
        <taxon>Hyphomicrobiales</taxon>
        <taxon>Rhizobiaceae</taxon>
        <taxon>Rhizobium/Agrobacterium group</taxon>
        <taxon>Rhizobium</taxon>
    </lineage>
</organism>
<protein>
    <submittedName>
        <fullName evidence="2">5' DNA nuclease</fullName>
    </submittedName>
</protein>
<dbReference type="RefSeq" id="WP_377265713.1">
    <property type="nucleotide sequence ID" value="NZ_JBHMAA010000041.1"/>
</dbReference>
<sequence length="259" mass="26008">MAKTGKDRDQETADRPARDAARLPDLAEALTLNPLLAHPAAAMAAATAIGFGLANQMAGVFFGALQGMMEAANHQKAAEEAEVAAPAERPAVTESTVAGPAAAGPVAAAVEPPPVAARPVPAAKPKSRPVRKAAASAAPAARKPASGVTPVEAPSGNAGAAPKAASKAPPKTKVPVKAKAPARPRTAARASAAAETGDLKRISGIGPKLEAVLKGMGVTSLAQVAAWSDAEIARFDKELGFEGRIGRDDWVGQAKALLK</sequence>
<accession>A0ABV6AQL3</accession>
<evidence type="ECO:0000313" key="3">
    <source>
        <dbReference type="Proteomes" id="UP001589692"/>
    </source>
</evidence>
<proteinExistence type="predicted"/>
<feature type="compositionally biased region" description="Low complexity" evidence="1">
    <location>
        <begin position="160"/>
        <end position="173"/>
    </location>
</feature>
<feature type="region of interest" description="Disordered" evidence="1">
    <location>
        <begin position="117"/>
        <end position="197"/>
    </location>
</feature>
<keyword evidence="3" id="KW-1185">Reference proteome</keyword>
<name>A0ABV6AQL3_9HYPH</name>
<evidence type="ECO:0000256" key="1">
    <source>
        <dbReference type="SAM" id="MobiDB-lite"/>
    </source>
</evidence>
<feature type="region of interest" description="Disordered" evidence="1">
    <location>
        <begin position="1"/>
        <end position="22"/>
    </location>
</feature>